<organism evidence="1 2">
    <name type="scientific">Parnassius apollo</name>
    <name type="common">Apollo butterfly</name>
    <name type="synonym">Papilio apollo</name>
    <dbReference type="NCBI Taxonomy" id="110799"/>
    <lineage>
        <taxon>Eukaryota</taxon>
        <taxon>Metazoa</taxon>
        <taxon>Ecdysozoa</taxon>
        <taxon>Arthropoda</taxon>
        <taxon>Hexapoda</taxon>
        <taxon>Insecta</taxon>
        <taxon>Pterygota</taxon>
        <taxon>Neoptera</taxon>
        <taxon>Endopterygota</taxon>
        <taxon>Lepidoptera</taxon>
        <taxon>Glossata</taxon>
        <taxon>Ditrysia</taxon>
        <taxon>Papilionoidea</taxon>
        <taxon>Papilionidae</taxon>
        <taxon>Parnassiinae</taxon>
        <taxon>Parnassini</taxon>
        <taxon>Parnassius</taxon>
        <taxon>Parnassius</taxon>
    </lineage>
</organism>
<reference evidence="1" key="1">
    <citation type="submission" date="2021-04" db="EMBL/GenBank/DDBJ databases">
        <authorList>
            <person name="Tunstrom K."/>
        </authorList>
    </citation>
    <scope>NUCLEOTIDE SEQUENCE</scope>
</reference>
<name>A0A8S3W904_PARAO</name>
<dbReference type="OrthoDB" id="7477775at2759"/>
<protein>
    <submittedName>
        <fullName evidence="1">(apollo) hypothetical protein</fullName>
    </submittedName>
</protein>
<evidence type="ECO:0000313" key="2">
    <source>
        <dbReference type="Proteomes" id="UP000691718"/>
    </source>
</evidence>
<proteinExistence type="predicted"/>
<dbReference type="EMBL" id="CAJQZP010000212">
    <property type="protein sequence ID" value="CAG4946786.1"/>
    <property type="molecule type" value="Genomic_DNA"/>
</dbReference>
<comment type="caution">
    <text evidence="1">The sequence shown here is derived from an EMBL/GenBank/DDBJ whole genome shotgun (WGS) entry which is preliminary data.</text>
</comment>
<sequence>MEHDFAKQEQWARQQNVEIVGVPEKSNECLMDVLTKIAEKASQKIFETDVDFVHRVKPQRSSNKQPRPIIARFK</sequence>
<accession>A0A8S3W904</accession>
<dbReference type="Proteomes" id="UP000691718">
    <property type="component" value="Unassembled WGS sequence"/>
</dbReference>
<keyword evidence="2" id="KW-1185">Reference proteome</keyword>
<evidence type="ECO:0000313" key="1">
    <source>
        <dbReference type="EMBL" id="CAG4946786.1"/>
    </source>
</evidence>
<gene>
    <name evidence="1" type="ORF">PAPOLLO_LOCUS3448</name>
</gene>
<dbReference type="AlphaFoldDB" id="A0A8S3W904"/>